<sequence length="59" mass="6964">KFILRRFNKEFNIDYSEDSISYIVGEKSFEFSKSDYNNISNDEINDFYGELSATYGDVE</sequence>
<dbReference type="Proteomes" id="UP001328425">
    <property type="component" value="Unassembled WGS sequence"/>
</dbReference>
<accession>A0ABU7X7L4</accession>
<name>A0ABU7X7L4_9FIRM</name>
<dbReference type="EMBL" id="JARBCY010000003">
    <property type="protein sequence ID" value="MEF3317130.1"/>
    <property type="molecule type" value="Genomic_DNA"/>
</dbReference>
<keyword evidence="2" id="KW-1185">Reference proteome</keyword>
<comment type="caution">
    <text evidence="1">The sequence shown here is derived from an EMBL/GenBank/DDBJ whole genome shotgun (WGS) entry which is preliminary data.</text>
</comment>
<gene>
    <name evidence="1" type="ORF">PV361_00175</name>
</gene>
<feature type="non-terminal residue" evidence="1">
    <location>
        <position position="1"/>
    </location>
</feature>
<dbReference type="RefSeq" id="WP_332086506.1">
    <property type="nucleotide sequence ID" value="NZ_JARBCY010000003.1"/>
</dbReference>
<protein>
    <submittedName>
        <fullName evidence="1">Uncharacterized protein</fullName>
    </submittedName>
</protein>
<evidence type="ECO:0000313" key="1">
    <source>
        <dbReference type="EMBL" id="MEF3317130.1"/>
    </source>
</evidence>
<organism evidence="1 2">
    <name type="scientific">Peptoniphilus grossensis</name>
    <dbReference type="NCBI Taxonomy" id="1465756"/>
    <lineage>
        <taxon>Bacteria</taxon>
        <taxon>Bacillati</taxon>
        <taxon>Bacillota</taxon>
        <taxon>Tissierellia</taxon>
        <taxon>Tissierellales</taxon>
        <taxon>Peptoniphilaceae</taxon>
        <taxon>Peptoniphilus</taxon>
    </lineage>
</organism>
<reference evidence="1 2" key="1">
    <citation type="submission" date="2022-11" db="EMBL/GenBank/DDBJ databases">
        <title>The First Case of Preauricular Fistular Abscess Caused by Peptoniphilus grossensis.</title>
        <authorList>
            <person name="Byun J.-H."/>
        </authorList>
    </citation>
    <scope>NUCLEOTIDE SEQUENCE [LARGE SCALE GENOMIC DNA]</scope>
    <source>
        <strain evidence="1 2">GYB008</strain>
    </source>
</reference>
<proteinExistence type="predicted"/>
<evidence type="ECO:0000313" key="2">
    <source>
        <dbReference type="Proteomes" id="UP001328425"/>
    </source>
</evidence>